<reference evidence="3" key="1">
    <citation type="submission" date="2017-02" db="UniProtKB">
        <authorList>
            <consortium name="WormBaseParasite"/>
        </authorList>
    </citation>
    <scope>IDENTIFICATION</scope>
</reference>
<proteinExistence type="predicted"/>
<evidence type="ECO:0000313" key="2">
    <source>
        <dbReference type="Proteomes" id="UP000271162"/>
    </source>
</evidence>
<evidence type="ECO:0000313" key="3">
    <source>
        <dbReference type="WBParaSite" id="NBR_0001609601-mRNA-1"/>
    </source>
</evidence>
<organism evidence="3">
    <name type="scientific">Nippostrongylus brasiliensis</name>
    <name type="common">Rat hookworm</name>
    <dbReference type="NCBI Taxonomy" id="27835"/>
    <lineage>
        <taxon>Eukaryota</taxon>
        <taxon>Metazoa</taxon>
        <taxon>Ecdysozoa</taxon>
        <taxon>Nematoda</taxon>
        <taxon>Chromadorea</taxon>
        <taxon>Rhabditida</taxon>
        <taxon>Rhabditina</taxon>
        <taxon>Rhabditomorpha</taxon>
        <taxon>Strongyloidea</taxon>
        <taxon>Heligmosomidae</taxon>
        <taxon>Nippostrongylus</taxon>
    </lineage>
</organism>
<name>A0A0N4YGY9_NIPBR</name>
<dbReference type="Proteomes" id="UP000271162">
    <property type="component" value="Unassembled WGS sequence"/>
</dbReference>
<keyword evidence="2" id="KW-1185">Reference proteome</keyword>
<reference evidence="1 2" key="2">
    <citation type="submission" date="2018-11" db="EMBL/GenBank/DDBJ databases">
        <authorList>
            <consortium name="Pathogen Informatics"/>
        </authorList>
    </citation>
    <scope>NUCLEOTIDE SEQUENCE [LARGE SCALE GENOMIC DNA]</scope>
</reference>
<sequence length="96" mass="10741">MEFVASLLNDGFGAGQIVQKRKMYRESGTHDPLYYISTADIRSIAIRRKLDVSRKDKNDLTSVEMRVTENNSEDGFQKCIPPIKDTADGFLLGSVA</sequence>
<dbReference type="AlphaFoldDB" id="A0A0N4YGY9"/>
<protein>
    <submittedName>
        <fullName evidence="3">Protein kinase domain-containing protein</fullName>
    </submittedName>
</protein>
<dbReference type="WBParaSite" id="NBR_0001609601-mRNA-1">
    <property type="protein sequence ID" value="NBR_0001609601-mRNA-1"/>
    <property type="gene ID" value="NBR_0001609601"/>
</dbReference>
<accession>A0A0N4YGY9</accession>
<evidence type="ECO:0000313" key="1">
    <source>
        <dbReference type="EMBL" id="VDL79691.1"/>
    </source>
</evidence>
<dbReference type="EMBL" id="UYSL01022035">
    <property type="protein sequence ID" value="VDL79691.1"/>
    <property type="molecule type" value="Genomic_DNA"/>
</dbReference>
<gene>
    <name evidence="1" type="ORF">NBR_LOCUS16097</name>
</gene>